<reference evidence="2" key="1">
    <citation type="submission" date="2020-06" db="EMBL/GenBank/DDBJ databases">
        <title>Isolation of Planomicrobium glaciei.</title>
        <authorList>
            <person name="Malisova L."/>
            <person name="Safrankova R."/>
            <person name="Jakubu V."/>
            <person name="Spanelova P."/>
        </authorList>
    </citation>
    <scope>NUCLEOTIDE SEQUENCE [LARGE SCALE GENOMIC DNA]</scope>
    <source>
        <strain evidence="2">NRL-ATB46093</strain>
    </source>
</reference>
<protein>
    <submittedName>
        <fullName evidence="1">Uncharacterized protein</fullName>
    </submittedName>
</protein>
<keyword evidence="2" id="KW-1185">Reference proteome</keyword>
<gene>
    <name evidence="1" type="ORF">HF394_00005</name>
</gene>
<name>A0A7H8QF19_9BACL</name>
<evidence type="ECO:0000313" key="1">
    <source>
        <dbReference type="EMBL" id="QKX52547.1"/>
    </source>
</evidence>
<sequence>MAEQVFDAACIVVASGHALVKMLIDTTEDEMDALWRVHVRNPVSAIRLISFFHHTHVSNFYETIA</sequence>
<dbReference type="RefSeq" id="WP_176295103.1">
    <property type="nucleotide sequence ID" value="NZ_CP051177.1"/>
</dbReference>
<accession>A0A7H8QF19</accession>
<dbReference type="EMBL" id="CP051177">
    <property type="protein sequence ID" value="QKX52547.1"/>
    <property type="molecule type" value="Genomic_DNA"/>
</dbReference>
<evidence type="ECO:0000313" key="2">
    <source>
        <dbReference type="Proteomes" id="UP000509222"/>
    </source>
</evidence>
<proteinExistence type="predicted"/>
<dbReference type="AlphaFoldDB" id="A0A7H8QF19"/>
<organism evidence="1 2">
    <name type="scientific">Planococcus glaciei</name>
    <dbReference type="NCBI Taxonomy" id="459472"/>
    <lineage>
        <taxon>Bacteria</taxon>
        <taxon>Bacillati</taxon>
        <taxon>Bacillota</taxon>
        <taxon>Bacilli</taxon>
        <taxon>Bacillales</taxon>
        <taxon>Caryophanaceae</taxon>
        <taxon>Planococcus</taxon>
    </lineage>
</organism>
<dbReference type="Proteomes" id="UP000509222">
    <property type="component" value="Chromosome"/>
</dbReference>